<evidence type="ECO:0000256" key="2">
    <source>
        <dbReference type="ARBA" id="ARBA00022840"/>
    </source>
</evidence>
<keyword evidence="12" id="KW-1185">Reference proteome</keyword>
<organism evidence="11 12">
    <name type="scientific">Crotalaria pallida</name>
    <name type="common">Smooth rattlebox</name>
    <name type="synonym">Crotalaria striata</name>
    <dbReference type="NCBI Taxonomy" id="3830"/>
    <lineage>
        <taxon>Eukaryota</taxon>
        <taxon>Viridiplantae</taxon>
        <taxon>Streptophyta</taxon>
        <taxon>Embryophyta</taxon>
        <taxon>Tracheophyta</taxon>
        <taxon>Spermatophyta</taxon>
        <taxon>Magnoliopsida</taxon>
        <taxon>eudicotyledons</taxon>
        <taxon>Gunneridae</taxon>
        <taxon>Pentapetalae</taxon>
        <taxon>rosids</taxon>
        <taxon>fabids</taxon>
        <taxon>Fabales</taxon>
        <taxon>Fabaceae</taxon>
        <taxon>Papilionoideae</taxon>
        <taxon>50 kb inversion clade</taxon>
        <taxon>genistoids sensu lato</taxon>
        <taxon>core genistoids</taxon>
        <taxon>Crotalarieae</taxon>
        <taxon>Crotalaria</taxon>
    </lineage>
</organism>
<dbReference type="EMBL" id="JAYWIO010000008">
    <property type="protein sequence ID" value="KAK7245277.1"/>
    <property type="molecule type" value="Genomic_DNA"/>
</dbReference>
<protein>
    <submittedName>
        <fullName evidence="11">Uncharacterized protein</fullName>
    </submittedName>
</protein>
<feature type="domain" description="Myosin N-terminal SH3-like" evidence="10">
    <location>
        <begin position="49"/>
        <end position="98"/>
    </location>
</feature>
<keyword evidence="1 7" id="KW-0547">Nucleotide-binding</keyword>
<accession>A0AAN9E4Y9</accession>
<feature type="domain" description="Myosin motor" evidence="9">
    <location>
        <begin position="103"/>
        <end position="245"/>
    </location>
</feature>
<evidence type="ECO:0000256" key="7">
    <source>
        <dbReference type="PROSITE-ProRule" id="PRU00782"/>
    </source>
</evidence>
<evidence type="ECO:0000256" key="5">
    <source>
        <dbReference type="ARBA" id="ARBA00023175"/>
    </source>
</evidence>
<evidence type="ECO:0000256" key="3">
    <source>
        <dbReference type="ARBA" id="ARBA00022860"/>
    </source>
</evidence>
<dbReference type="GO" id="GO:0016020">
    <property type="term" value="C:membrane"/>
    <property type="evidence" value="ECO:0007669"/>
    <property type="project" value="TreeGrafter"/>
</dbReference>
<evidence type="ECO:0000259" key="10">
    <source>
        <dbReference type="PROSITE" id="PS51844"/>
    </source>
</evidence>
<keyword evidence="2 7" id="KW-0067">ATP-binding</keyword>
<dbReference type="Proteomes" id="UP001372338">
    <property type="component" value="Unassembled WGS sequence"/>
</dbReference>
<evidence type="ECO:0000256" key="1">
    <source>
        <dbReference type="ARBA" id="ARBA00022741"/>
    </source>
</evidence>
<keyword evidence="3" id="KW-0112">Calmodulin-binding</keyword>
<dbReference type="PANTHER" id="PTHR13140:SF836">
    <property type="entry name" value="MYOSIN-6"/>
    <property type="match status" value="1"/>
</dbReference>
<comment type="similarity">
    <text evidence="7">Belongs to the TRAFAC class myosin-kinesin ATPase superfamily. Myosin family.</text>
</comment>
<keyword evidence="6 7" id="KW-0009">Actin-binding</keyword>
<dbReference type="GO" id="GO:0007015">
    <property type="term" value="P:actin filament organization"/>
    <property type="evidence" value="ECO:0007669"/>
    <property type="project" value="TreeGrafter"/>
</dbReference>
<dbReference type="PANTHER" id="PTHR13140">
    <property type="entry name" value="MYOSIN"/>
    <property type="match status" value="1"/>
</dbReference>
<dbReference type="PROSITE" id="PS51456">
    <property type="entry name" value="MYOSIN_MOTOR"/>
    <property type="match status" value="1"/>
</dbReference>
<feature type="chain" id="PRO_5042901529" evidence="8">
    <location>
        <begin position="22"/>
        <end position="245"/>
    </location>
</feature>
<dbReference type="Gene3D" id="3.40.850.10">
    <property type="entry name" value="Kinesin motor domain"/>
    <property type="match status" value="1"/>
</dbReference>
<evidence type="ECO:0000256" key="8">
    <source>
        <dbReference type="SAM" id="SignalP"/>
    </source>
</evidence>
<dbReference type="Pfam" id="PF02736">
    <property type="entry name" value="Myosin_N"/>
    <property type="match status" value="1"/>
</dbReference>
<feature type="binding site" evidence="7">
    <location>
        <begin position="197"/>
        <end position="204"/>
    </location>
    <ligand>
        <name>ATP</name>
        <dbReference type="ChEBI" id="CHEBI:30616"/>
    </ligand>
</feature>
<keyword evidence="4 7" id="KW-0518">Myosin</keyword>
<evidence type="ECO:0000313" key="12">
    <source>
        <dbReference type="Proteomes" id="UP001372338"/>
    </source>
</evidence>
<dbReference type="GO" id="GO:0016459">
    <property type="term" value="C:myosin complex"/>
    <property type="evidence" value="ECO:0007669"/>
    <property type="project" value="UniProtKB-KW"/>
</dbReference>
<evidence type="ECO:0000259" key="9">
    <source>
        <dbReference type="PROSITE" id="PS51456"/>
    </source>
</evidence>
<name>A0AAN9E4Y9_CROPI</name>
<sequence length="245" mass="27073">MVLILHSFWFLFCGFVVLVESISSLPYSHFIDIDFHLVENGVAAAAAPIVGSHIWVEDSDVAWIDGEVLEVNREEIKVLCTSGKTVFVKASSVYHKDNEVPPSGVDDMTKLAYLHEPGVLDNLRSRYDINEIYTYTGNILIAVNPFIKLPHLYDSHMMAQYKGAAFGELSPHPFAVADAAYRLVINERINQSILDSGESGAGKTESAKLVMRYLAYMGGRAATAAEGRTVEQKVLELMNGKLHPL</sequence>
<dbReference type="InterPro" id="IPR027417">
    <property type="entry name" value="P-loop_NTPase"/>
</dbReference>
<dbReference type="InterPro" id="IPR001609">
    <property type="entry name" value="Myosin_head_motor_dom-like"/>
</dbReference>
<dbReference type="Pfam" id="PF00063">
    <property type="entry name" value="Myosin_head"/>
    <property type="match status" value="1"/>
</dbReference>
<comment type="caution">
    <text evidence="11">The sequence shown here is derived from an EMBL/GenBank/DDBJ whole genome shotgun (WGS) entry which is preliminary data.</text>
</comment>
<gene>
    <name evidence="11" type="ORF">RIF29_40116</name>
</gene>
<dbReference type="GO" id="GO:0005737">
    <property type="term" value="C:cytoplasm"/>
    <property type="evidence" value="ECO:0007669"/>
    <property type="project" value="TreeGrafter"/>
</dbReference>
<dbReference type="SMART" id="SM00242">
    <property type="entry name" value="MYSc"/>
    <property type="match status" value="1"/>
</dbReference>
<dbReference type="PROSITE" id="PS51844">
    <property type="entry name" value="SH3_LIKE"/>
    <property type="match status" value="1"/>
</dbReference>
<dbReference type="PRINTS" id="PR00193">
    <property type="entry name" value="MYOSINHEAVY"/>
</dbReference>
<feature type="signal peptide" evidence="8">
    <location>
        <begin position="1"/>
        <end position="21"/>
    </location>
</feature>
<dbReference type="AlphaFoldDB" id="A0AAN9E4Y9"/>
<keyword evidence="5 7" id="KW-0505">Motor protein</keyword>
<evidence type="ECO:0000256" key="4">
    <source>
        <dbReference type="ARBA" id="ARBA00023123"/>
    </source>
</evidence>
<dbReference type="InterPro" id="IPR004009">
    <property type="entry name" value="SH3_Myosin"/>
</dbReference>
<dbReference type="GO" id="GO:0051015">
    <property type="term" value="F:actin filament binding"/>
    <property type="evidence" value="ECO:0007669"/>
    <property type="project" value="TreeGrafter"/>
</dbReference>
<dbReference type="GO" id="GO:0005524">
    <property type="term" value="F:ATP binding"/>
    <property type="evidence" value="ECO:0007669"/>
    <property type="project" value="UniProtKB-UniRule"/>
</dbReference>
<comment type="caution">
    <text evidence="7">Lacks conserved residue(s) required for the propagation of feature annotation.</text>
</comment>
<dbReference type="SUPFAM" id="SSF52540">
    <property type="entry name" value="P-loop containing nucleoside triphosphate hydrolases"/>
    <property type="match status" value="1"/>
</dbReference>
<reference evidence="11 12" key="1">
    <citation type="submission" date="2024-01" db="EMBL/GenBank/DDBJ databases">
        <title>The genomes of 5 underutilized Papilionoideae crops provide insights into root nodulation and disease resistanc.</title>
        <authorList>
            <person name="Yuan L."/>
        </authorList>
    </citation>
    <scope>NUCLEOTIDE SEQUENCE [LARGE SCALE GENOMIC DNA]</scope>
    <source>
        <strain evidence="11">ZHUSHIDOU_FW_LH</strain>
        <tissue evidence="11">Leaf</tissue>
    </source>
</reference>
<dbReference type="InterPro" id="IPR036961">
    <property type="entry name" value="Kinesin_motor_dom_sf"/>
</dbReference>
<proteinExistence type="inferred from homology"/>
<evidence type="ECO:0000313" key="11">
    <source>
        <dbReference type="EMBL" id="KAK7245277.1"/>
    </source>
</evidence>
<keyword evidence="8" id="KW-0732">Signal</keyword>
<dbReference type="GO" id="GO:0000146">
    <property type="term" value="F:microfilament motor activity"/>
    <property type="evidence" value="ECO:0007669"/>
    <property type="project" value="TreeGrafter"/>
</dbReference>
<evidence type="ECO:0000256" key="6">
    <source>
        <dbReference type="ARBA" id="ARBA00023203"/>
    </source>
</evidence>
<dbReference type="GO" id="GO:0005516">
    <property type="term" value="F:calmodulin binding"/>
    <property type="evidence" value="ECO:0007669"/>
    <property type="project" value="UniProtKB-KW"/>
</dbReference>